<dbReference type="PANTHER" id="PTHR11839">
    <property type="entry name" value="UDP/ADP-SUGAR PYROPHOSPHATASE"/>
    <property type="match status" value="1"/>
</dbReference>
<dbReference type="PROSITE" id="PS51462">
    <property type="entry name" value="NUDIX"/>
    <property type="match status" value="1"/>
</dbReference>
<evidence type="ECO:0000256" key="1">
    <source>
        <dbReference type="ARBA" id="ARBA00000847"/>
    </source>
</evidence>
<comment type="similarity">
    <text evidence="3">Belongs to the Nudix hydrolase family. NudK subfamily.</text>
</comment>
<dbReference type="SUPFAM" id="SSF55811">
    <property type="entry name" value="Nudix"/>
    <property type="match status" value="1"/>
</dbReference>
<dbReference type="EMBL" id="JBBUKT010000007">
    <property type="protein sequence ID" value="MEK7952478.1"/>
    <property type="molecule type" value="Genomic_DNA"/>
</dbReference>
<comment type="cofactor">
    <cofactor evidence="2">
        <name>Mg(2+)</name>
        <dbReference type="ChEBI" id="CHEBI:18420"/>
    </cofactor>
</comment>
<evidence type="ECO:0000259" key="8">
    <source>
        <dbReference type="PROSITE" id="PS51462"/>
    </source>
</evidence>
<comment type="caution">
    <text evidence="9">The sequence shown here is derived from an EMBL/GenBank/DDBJ whole genome shotgun (WGS) entry which is preliminary data.</text>
</comment>
<reference evidence="9 10" key="1">
    <citation type="submission" date="2024-04" db="EMBL/GenBank/DDBJ databases">
        <title>Luteolibacter sp. isolated from soil.</title>
        <authorList>
            <person name="An J."/>
        </authorList>
    </citation>
    <scope>NUCLEOTIDE SEQUENCE [LARGE SCALE GENOMIC DNA]</scope>
    <source>
        <strain evidence="9 10">Y139</strain>
    </source>
</reference>
<evidence type="ECO:0000256" key="5">
    <source>
        <dbReference type="ARBA" id="ARBA00022801"/>
    </source>
</evidence>
<name>A0ABU9AY57_9BACT</name>
<proteinExistence type="inferred from homology"/>
<evidence type="ECO:0000313" key="9">
    <source>
        <dbReference type="EMBL" id="MEK7952478.1"/>
    </source>
</evidence>
<keyword evidence="10" id="KW-1185">Reference proteome</keyword>
<protein>
    <recommendedName>
        <fullName evidence="4">GDP-mannose pyrophosphatase</fullName>
    </recommendedName>
    <alternativeName>
        <fullName evidence="6">GDP-mannose hydrolase</fullName>
    </alternativeName>
    <alternativeName>
        <fullName evidence="7">GDPMK</fullName>
    </alternativeName>
</protein>
<evidence type="ECO:0000256" key="3">
    <source>
        <dbReference type="ARBA" id="ARBA00007275"/>
    </source>
</evidence>
<sequence>MMERQEPETLFETRWLGLYRIGKWDFAKRPNADAAVGILAVTPDDEVVMIEQFRVPVQRKVIEIPAGLVGDEDEFRGEDLAATAGRELLEETGYRAGKIELLLASPTSAGMTSELSHLFYATDLVKETEGGGTEHEDIKVHLVPRGELRAWLKAKEAEGYLLDLKIHAALWAAGI</sequence>
<dbReference type="Gene3D" id="3.90.79.10">
    <property type="entry name" value="Nucleoside Triphosphate Pyrophosphohydrolase"/>
    <property type="match status" value="1"/>
</dbReference>
<evidence type="ECO:0000313" key="10">
    <source>
        <dbReference type="Proteomes" id="UP001371305"/>
    </source>
</evidence>
<evidence type="ECO:0000256" key="6">
    <source>
        <dbReference type="ARBA" id="ARBA00032162"/>
    </source>
</evidence>
<dbReference type="Proteomes" id="UP001371305">
    <property type="component" value="Unassembled WGS sequence"/>
</dbReference>
<evidence type="ECO:0000256" key="7">
    <source>
        <dbReference type="ARBA" id="ARBA00032272"/>
    </source>
</evidence>
<gene>
    <name evidence="9" type="ORF">WKV53_18340</name>
</gene>
<accession>A0ABU9AY57</accession>
<comment type="catalytic activity">
    <reaction evidence="1">
        <text>GDP-alpha-D-mannose + H2O = alpha-D-mannose 1-phosphate + GMP + 2 H(+)</text>
        <dbReference type="Rhea" id="RHEA:27978"/>
        <dbReference type="ChEBI" id="CHEBI:15377"/>
        <dbReference type="ChEBI" id="CHEBI:15378"/>
        <dbReference type="ChEBI" id="CHEBI:57527"/>
        <dbReference type="ChEBI" id="CHEBI:58115"/>
        <dbReference type="ChEBI" id="CHEBI:58409"/>
    </reaction>
</comment>
<dbReference type="Pfam" id="PF00293">
    <property type="entry name" value="NUDIX"/>
    <property type="match status" value="1"/>
</dbReference>
<evidence type="ECO:0000256" key="2">
    <source>
        <dbReference type="ARBA" id="ARBA00001946"/>
    </source>
</evidence>
<dbReference type="RefSeq" id="WP_341406235.1">
    <property type="nucleotide sequence ID" value="NZ_JBBUKT010000007.1"/>
</dbReference>
<organism evidence="9 10">
    <name type="scientific">Luteolibacter soli</name>
    <dbReference type="NCBI Taxonomy" id="3135280"/>
    <lineage>
        <taxon>Bacteria</taxon>
        <taxon>Pseudomonadati</taxon>
        <taxon>Verrucomicrobiota</taxon>
        <taxon>Verrucomicrobiia</taxon>
        <taxon>Verrucomicrobiales</taxon>
        <taxon>Verrucomicrobiaceae</taxon>
        <taxon>Luteolibacter</taxon>
    </lineage>
</organism>
<dbReference type="CDD" id="cd03424">
    <property type="entry name" value="NUDIX_ADPRase_Nudt5_UGPPase_Nudt14"/>
    <property type="match status" value="1"/>
</dbReference>
<dbReference type="InterPro" id="IPR000086">
    <property type="entry name" value="NUDIX_hydrolase_dom"/>
</dbReference>
<dbReference type="GO" id="GO:0016787">
    <property type="term" value="F:hydrolase activity"/>
    <property type="evidence" value="ECO:0007669"/>
    <property type="project" value="UniProtKB-KW"/>
</dbReference>
<keyword evidence="5 9" id="KW-0378">Hydrolase</keyword>
<feature type="domain" description="Nudix hydrolase" evidence="8">
    <location>
        <begin position="31"/>
        <end position="165"/>
    </location>
</feature>
<dbReference type="InterPro" id="IPR015797">
    <property type="entry name" value="NUDIX_hydrolase-like_dom_sf"/>
</dbReference>
<evidence type="ECO:0000256" key="4">
    <source>
        <dbReference type="ARBA" id="ARBA00016377"/>
    </source>
</evidence>
<dbReference type="PANTHER" id="PTHR11839:SF18">
    <property type="entry name" value="NUDIX HYDROLASE DOMAIN-CONTAINING PROTEIN"/>
    <property type="match status" value="1"/>
</dbReference>